<reference evidence="1 2" key="1">
    <citation type="submission" date="2023-02" db="EMBL/GenBank/DDBJ databases">
        <title>LHISI_Scaffold_Assembly.</title>
        <authorList>
            <person name="Stuart O.P."/>
            <person name="Cleave R."/>
            <person name="Magrath M.J.L."/>
            <person name="Mikheyev A.S."/>
        </authorList>
    </citation>
    <scope>NUCLEOTIDE SEQUENCE [LARGE SCALE GENOMIC DNA]</scope>
    <source>
        <strain evidence="1">Daus_M_001</strain>
        <tissue evidence="1">Leg muscle</tissue>
    </source>
</reference>
<keyword evidence="2" id="KW-1185">Reference proteome</keyword>
<dbReference type="Proteomes" id="UP001159363">
    <property type="component" value="Chromosome 4"/>
</dbReference>
<name>A0ABQ9HHF2_9NEOP</name>
<organism evidence="1 2">
    <name type="scientific">Dryococelus australis</name>
    <dbReference type="NCBI Taxonomy" id="614101"/>
    <lineage>
        <taxon>Eukaryota</taxon>
        <taxon>Metazoa</taxon>
        <taxon>Ecdysozoa</taxon>
        <taxon>Arthropoda</taxon>
        <taxon>Hexapoda</taxon>
        <taxon>Insecta</taxon>
        <taxon>Pterygota</taxon>
        <taxon>Neoptera</taxon>
        <taxon>Polyneoptera</taxon>
        <taxon>Phasmatodea</taxon>
        <taxon>Verophasmatodea</taxon>
        <taxon>Anareolatae</taxon>
        <taxon>Phasmatidae</taxon>
        <taxon>Eurycanthinae</taxon>
        <taxon>Dryococelus</taxon>
    </lineage>
</organism>
<accession>A0ABQ9HHF2</accession>
<gene>
    <name evidence="1" type="ORF">PR048_015410</name>
</gene>
<dbReference type="EMBL" id="JARBHB010000005">
    <property type="protein sequence ID" value="KAJ8883566.1"/>
    <property type="molecule type" value="Genomic_DNA"/>
</dbReference>
<sequence>MFLGANIPLEKADDDSVRSWLQKYAPGAGDIPTAGVLREIYLPKIGEASCDQVKRAVENQKVVLLANETTDKKGRFIFIILICILTSASGDRLFVGGVTELDNANGTECSCAILSVLAKHDIKYENVVAVVNESDGT</sequence>
<evidence type="ECO:0000313" key="2">
    <source>
        <dbReference type="Proteomes" id="UP001159363"/>
    </source>
</evidence>
<proteinExistence type="predicted"/>
<comment type="caution">
    <text evidence="1">The sequence shown here is derived from an EMBL/GenBank/DDBJ whole genome shotgun (WGS) entry which is preliminary data.</text>
</comment>
<protein>
    <submittedName>
        <fullName evidence="1">Uncharacterized protein</fullName>
    </submittedName>
</protein>
<evidence type="ECO:0000313" key="1">
    <source>
        <dbReference type="EMBL" id="KAJ8883566.1"/>
    </source>
</evidence>